<dbReference type="EMBL" id="SNRW01022440">
    <property type="protein sequence ID" value="KAA6363816.1"/>
    <property type="molecule type" value="Genomic_DNA"/>
</dbReference>
<dbReference type="AlphaFoldDB" id="A0A5J4TZA9"/>
<evidence type="ECO:0000256" key="1">
    <source>
        <dbReference type="ARBA" id="ARBA00023054"/>
    </source>
</evidence>
<proteinExistence type="predicted"/>
<dbReference type="OrthoDB" id="10262929at2759"/>
<dbReference type="PANTHER" id="PTHR32083:SF34">
    <property type="entry name" value="COILED-COIL DOMAIN-CONTAINING PROTEIN 146"/>
    <property type="match status" value="1"/>
</dbReference>
<keyword evidence="4" id="KW-0282">Flagellum</keyword>
<feature type="coiled-coil region" evidence="2">
    <location>
        <begin position="298"/>
        <end position="332"/>
    </location>
</feature>
<feature type="domain" description="Cilia- and flagella-associated protein 58 central coiled coil" evidence="3">
    <location>
        <begin position="238"/>
        <end position="466"/>
    </location>
</feature>
<dbReference type="Proteomes" id="UP000324800">
    <property type="component" value="Unassembled WGS sequence"/>
</dbReference>
<evidence type="ECO:0000313" key="4">
    <source>
        <dbReference type="EMBL" id="KAA6363816.1"/>
    </source>
</evidence>
<dbReference type="Pfam" id="PF21771">
    <property type="entry name" value="CFAP58_CC"/>
    <property type="match status" value="1"/>
</dbReference>
<accession>A0A5J4TZA9</accession>
<keyword evidence="4" id="KW-0966">Cell projection</keyword>
<feature type="coiled-coil region" evidence="2">
    <location>
        <begin position="445"/>
        <end position="486"/>
    </location>
</feature>
<dbReference type="InterPro" id="IPR049270">
    <property type="entry name" value="CFAP58_CC"/>
</dbReference>
<keyword evidence="1 2" id="KW-0175">Coiled coil</keyword>
<sequence length="517" mass="61814">KKALYLKTKGEPDRLRHNAEQYEQAVAKLVMDRDNSKFFLAARQEEVLKFKSQEQTKYDEIKLRETELERMIQDVEKKKAGLEIIKNDIQETKTEAHQEQTNRIPLDDALQQEQDDLRVATDELNAMQRSRNAEAQRLQLSEKELEKANLNMHQLNNTLSRCQRDVNKAKAERETLQKENDSREDEIVMRLNQLTEDDRRKMLGEEIAEIDSEAKRLSEELGGMKRKLLSGKSDFNDVRQERNYLIRQLAKLKEDQQRYGEDLKLRDIDILFLKKKGESIQKKSQSVMKQIEVVKLERNKYMSAIQEAVQVLAEYREKIKILENEKETLRNEDYIKQKNLLDTRLNVQSQINTRDMELRRLNEYAQRDRVIKALIDQQIGEMDKLNSHINIVEVEMMRLKKEFEYQVEQRNYARIQLIQRNDELCIHYEKLNLQEHVAQHGYEELSKREEELKTLQTETQELVREISQMEKEVPRISQNLEKMRVRQDELIVLRKRIADLSVQLENPDNQKRWRRLN</sequence>
<reference evidence="4 5" key="1">
    <citation type="submission" date="2019-03" db="EMBL/GenBank/DDBJ databases">
        <title>Single cell metagenomics reveals metabolic interactions within the superorganism composed of flagellate Streblomastix strix and complex community of Bacteroidetes bacteria on its surface.</title>
        <authorList>
            <person name="Treitli S.C."/>
            <person name="Kolisko M."/>
            <person name="Husnik F."/>
            <person name="Keeling P."/>
            <person name="Hampl V."/>
        </authorList>
    </citation>
    <scope>NUCLEOTIDE SEQUENCE [LARGE SCALE GENOMIC DNA]</scope>
    <source>
        <strain evidence="4">ST1C</strain>
    </source>
</reference>
<gene>
    <name evidence="4" type="ORF">EZS28_040657</name>
</gene>
<evidence type="ECO:0000259" key="3">
    <source>
        <dbReference type="Pfam" id="PF21771"/>
    </source>
</evidence>
<protein>
    <submittedName>
        <fullName evidence="4">Putative coiled coil flagellar protein</fullName>
    </submittedName>
</protein>
<name>A0A5J4TZA9_9EUKA</name>
<comment type="caution">
    <text evidence="4">The sequence shown here is derived from an EMBL/GenBank/DDBJ whole genome shotgun (WGS) entry which is preliminary data.</text>
</comment>
<keyword evidence="4" id="KW-0969">Cilium</keyword>
<evidence type="ECO:0000256" key="2">
    <source>
        <dbReference type="SAM" id="Coils"/>
    </source>
</evidence>
<feature type="coiled-coil region" evidence="2">
    <location>
        <begin position="58"/>
        <end position="255"/>
    </location>
</feature>
<feature type="non-terminal residue" evidence="4">
    <location>
        <position position="1"/>
    </location>
</feature>
<organism evidence="4 5">
    <name type="scientific">Streblomastix strix</name>
    <dbReference type="NCBI Taxonomy" id="222440"/>
    <lineage>
        <taxon>Eukaryota</taxon>
        <taxon>Metamonada</taxon>
        <taxon>Preaxostyla</taxon>
        <taxon>Oxymonadida</taxon>
        <taxon>Streblomastigidae</taxon>
        <taxon>Streblomastix</taxon>
    </lineage>
</organism>
<feature type="non-terminal residue" evidence="4">
    <location>
        <position position="517"/>
    </location>
</feature>
<evidence type="ECO:0000313" key="5">
    <source>
        <dbReference type="Proteomes" id="UP000324800"/>
    </source>
</evidence>
<dbReference type="GO" id="GO:0005856">
    <property type="term" value="C:cytoskeleton"/>
    <property type="evidence" value="ECO:0007669"/>
    <property type="project" value="TreeGrafter"/>
</dbReference>
<dbReference type="PANTHER" id="PTHR32083">
    <property type="entry name" value="CILIA AND FLAGELLA-ASSOCIATED PROTEIN 58-RELATED"/>
    <property type="match status" value="1"/>
</dbReference>